<accession>A0A7W9PIZ0</accession>
<proteinExistence type="predicted"/>
<gene>
    <name evidence="1" type="ORF">BJY24_005677</name>
</gene>
<keyword evidence="2" id="KW-1185">Reference proteome</keyword>
<comment type="caution">
    <text evidence="1">The sequence shown here is derived from an EMBL/GenBank/DDBJ whole genome shotgun (WGS) entry which is preliminary data.</text>
</comment>
<dbReference type="AlphaFoldDB" id="A0A7W9PIZ0"/>
<dbReference type="EMBL" id="JACHIT010000002">
    <property type="protein sequence ID" value="MBB5916765.1"/>
    <property type="molecule type" value="Genomic_DNA"/>
</dbReference>
<reference evidence="1 2" key="1">
    <citation type="submission" date="2020-08" db="EMBL/GenBank/DDBJ databases">
        <title>Sequencing the genomes of 1000 actinobacteria strains.</title>
        <authorList>
            <person name="Klenk H.-P."/>
        </authorList>
    </citation>
    <scope>NUCLEOTIDE SEQUENCE [LARGE SCALE GENOMIC DNA]</scope>
    <source>
        <strain evidence="1 2">DSM 43582</strain>
    </source>
</reference>
<evidence type="ECO:0000313" key="1">
    <source>
        <dbReference type="EMBL" id="MBB5916765.1"/>
    </source>
</evidence>
<sequence>MTVLNHADPEDKLEVYRELGLTLTYDHKKRTVRADTWPEPSVCVVVVSGGEWTTTPTP</sequence>
<organism evidence="1 2">
    <name type="scientific">Nocardia transvalensis</name>
    <dbReference type="NCBI Taxonomy" id="37333"/>
    <lineage>
        <taxon>Bacteria</taxon>
        <taxon>Bacillati</taxon>
        <taxon>Actinomycetota</taxon>
        <taxon>Actinomycetes</taxon>
        <taxon>Mycobacteriales</taxon>
        <taxon>Nocardiaceae</taxon>
        <taxon>Nocardia</taxon>
    </lineage>
</organism>
<protein>
    <submittedName>
        <fullName evidence="1">Uncharacterized protein</fullName>
    </submittedName>
</protein>
<dbReference type="Proteomes" id="UP000540412">
    <property type="component" value="Unassembled WGS sequence"/>
</dbReference>
<evidence type="ECO:0000313" key="2">
    <source>
        <dbReference type="Proteomes" id="UP000540412"/>
    </source>
</evidence>
<name>A0A7W9PIZ0_9NOCA</name>